<proteinExistence type="predicted"/>
<evidence type="ECO:0000313" key="1">
    <source>
        <dbReference type="EMBL" id="CAB5178596.1"/>
    </source>
</evidence>
<gene>
    <name evidence="1" type="ORF">UFOVP158_16</name>
</gene>
<organism evidence="1">
    <name type="scientific">uncultured Caudovirales phage</name>
    <dbReference type="NCBI Taxonomy" id="2100421"/>
    <lineage>
        <taxon>Viruses</taxon>
        <taxon>Duplodnaviria</taxon>
        <taxon>Heunggongvirae</taxon>
        <taxon>Uroviricota</taxon>
        <taxon>Caudoviricetes</taxon>
        <taxon>Peduoviridae</taxon>
        <taxon>Maltschvirus</taxon>
        <taxon>Maltschvirus maltsch</taxon>
    </lineage>
</organism>
<name>A0A6J7WEG8_9CAUD</name>
<dbReference type="EMBL" id="LR798207">
    <property type="protein sequence ID" value="CAB5178596.1"/>
    <property type="molecule type" value="Genomic_DNA"/>
</dbReference>
<accession>A0A6J7WEG8</accession>
<reference evidence="1" key="1">
    <citation type="submission" date="2020-05" db="EMBL/GenBank/DDBJ databases">
        <authorList>
            <person name="Chiriac C."/>
            <person name="Salcher M."/>
            <person name="Ghai R."/>
            <person name="Kavagutti S V."/>
        </authorList>
    </citation>
    <scope>NUCLEOTIDE SEQUENCE</scope>
</reference>
<protein>
    <submittedName>
        <fullName evidence="1">Uncharacterized protein</fullName>
    </submittedName>
</protein>
<sequence length="125" mass="13339">MSDLKSCKSCGEVKSLSQFSPHPTCKGGVNSRCKSCNAAVARERVQSKRSEDATSLAVHLQLASLKSEFGATLDFHKARIAELELTVAYLRSAVAELRAKGTQEKAMAVSDIGNGRTLTPTDILG</sequence>